<dbReference type="PROSITE" id="PS50862">
    <property type="entry name" value="AA_TRNA_LIGASE_II"/>
    <property type="match status" value="1"/>
</dbReference>
<keyword evidence="7 9" id="KW-0368">Histidine biosynthesis</keyword>
<dbReference type="Gene3D" id="3.30.930.10">
    <property type="entry name" value="Bira Bifunctional Protein, Domain 2"/>
    <property type="match status" value="1"/>
</dbReference>
<dbReference type="EMBL" id="JAJEQE010000021">
    <property type="protein sequence ID" value="MCC2149102.1"/>
    <property type="molecule type" value="Genomic_DNA"/>
</dbReference>
<reference evidence="11 12" key="1">
    <citation type="submission" date="2021-10" db="EMBL/GenBank/DDBJ databases">
        <title>Anaerobic single-cell dispensing facilitates the cultivation of human gut bacteria.</title>
        <authorList>
            <person name="Afrizal A."/>
        </authorList>
    </citation>
    <scope>NUCLEOTIDE SEQUENCE [LARGE SCALE GENOMIC DNA]</scope>
    <source>
        <strain evidence="11 12">CLA-AA-H246</strain>
    </source>
</reference>
<evidence type="ECO:0000256" key="7">
    <source>
        <dbReference type="ARBA" id="ARBA00023102"/>
    </source>
</evidence>
<dbReference type="InterPro" id="IPR004517">
    <property type="entry name" value="HisZ"/>
</dbReference>
<dbReference type="CDD" id="cd00773">
    <property type="entry name" value="HisRS-like_core"/>
    <property type="match status" value="1"/>
</dbReference>
<dbReference type="GO" id="GO:0016757">
    <property type="term" value="F:glycosyltransferase activity"/>
    <property type="evidence" value="ECO:0007669"/>
    <property type="project" value="UniProtKB-KW"/>
</dbReference>
<comment type="function">
    <text evidence="8 9">Required for the first step of histidine biosynthesis. May allow the feedback regulation of ATP phosphoribosyltransferase activity by histidine.</text>
</comment>
<protein>
    <recommendedName>
        <fullName evidence="4 9">ATP phosphoribosyltransferase regulatory subunit</fullName>
    </recommendedName>
</protein>
<feature type="domain" description="Aminoacyl-transfer RNA synthetases class-II family profile" evidence="10">
    <location>
        <begin position="1"/>
        <end position="332"/>
    </location>
</feature>
<gene>
    <name evidence="9 11" type="primary">hisZ</name>
    <name evidence="11" type="ORF">LKD42_07510</name>
</gene>
<proteinExistence type="inferred from homology"/>
<accession>A0ABS8EV93</accession>
<dbReference type="PIRSF" id="PIRSF001549">
    <property type="entry name" value="His-tRNA_synth"/>
    <property type="match status" value="1"/>
</dbReference>
<evidence type="ECO:0000256" key="3">
    <source>
        <dbReference type="ARBA" id="ARBA00005539"/>
    </source>
</evidence>
<comment type="similarity">
    <text evidence="3 9">Belongs to the class-II aminoacyl-tRNA synthetase family. HisZ subfamily.</text>
</comment>
<dbReference type="HAMAP" id="MF_00125">
    <property type="entry name" value="HisZ"/>
    <property type="match status" value="1"/>
</dbReference>
<comment type="miscellaneous">
    <text evidence="9">This function is generally fulfilled by the C-terminal part of HisG, which is missing in some bacteria such as this one.</text>
</comment>
<dbReference type="PANTHER" id="PTHR43707">
    <property type="entry name" value="HISTIDYL-TRNA SYNTHETASE"/>
    <property type="match status" value="1"/>
</dbReference>
<dbReference type="Proteomes" id="UP001299235">
    <property type="component" value="Unassembled WGS sequence"/>
</dbReference>
<keyword evidence="11" id="KW-0808">Transferase</keyword>
<evidence type="ECO:0000313" key="11">
    <source>
        <dbReference type="EMBL" id="MCC2149102.1"/>
    </source>
</evidence>
<keyword evidence="5 9" id="KW-0963">Cytoplasm</keyword>
<evidence type="ECO:0000256" key="1">
    <source>
        <dbReference type="ARBA" id="ARBA00004496"/>
    </source>
</evidence>
<dbReference type="InterPro" id="IPR045864">
    <property type="entry name" value="aa-tRNA-synth_II/BPL/LPL"/>
</dbReference>
<evidence type="ECO:0000313" key="12">
    <source>
        <dbReference type="Proteomes" id="UP001299235"/>
    </source>
</evidence>
<keyword evidence="12" id="KW-1185">Reference proteome</keyword>
<comment type="subunit">
    <text evidence="9">Heteromultimer composed of HisG and HisZ subunits.</text>
</comment>
<evidence type="ECO:0000256" key="8">
    <source>
        <dbReference type="ARBA" id="ARBA00025246"/>
    </source>
</evidence>
<evidence type="ECO:0000259" key="10">
    <source>
        <dbReference type="PROSITE" id="PS50862"/>
    </source>
</evidence>
<dbReference type="NCBIfam" id="TIGR00443">
    <property type="entry name" value="hisZ_biosyn_reg"/>
    <property type="match status" value="1"/>
</dbReference>
<keyword evidence="11" id="KW-0328">Glycosyltransferase</keyword>
<keyword evidence="6 9" id="KW-0028">Amino-acid biosynthesis</keyword>
<evidence type="ECO:0000256" key="2">
    <source>
        <dbReference type="ARBA" id="ARBA00004667"/>
    </source>
</evidence>
<evidence type="ECO:0000256" key="4">
    <source>
        <dbReference type="ARBA" id="ARBA00020397"/>
    </source>
</evidence>
<sequence length="409" mass="46081">MEQRLLHTPEGVRDIYSGEYARKKALLQKLHRVVEGYGYCDIETPTFEYFDVFSREIGTTPSKDLYKFFDREGNTLVLRPDMTPAIARAYAKYFSNEELGVRLSYMGNTFVNNSSLQGHLKEMTQLGAELIGDGSVEADAEITAMIVEMLLAAGLTEFQVSIGHVEFFQSLLAEAGVDKATEQELRRLITNKNNFGVETLLEERNMNEKLTNLFKRLPQMFGNIEVLDQAESMTDNTQALAAIARLRKLYEIIRKYGYEKYISFDLGMLGSYGYYTGVLFRAYTFGTGDAVVKGGRYDQLMGYFGKPAASIGFVVQADELLNALSRQKIAVPVEEGPTLVLYDSFVRDQAIEASIQIRRDGGKAALMRRIEGYPLSFYSAYAKRNALEKVVYFAADGNVQTVKPQEEKE</sequence>
<evidence type="ECO:0000256" key="5">
    <source>
        <dbReference type="ARBA" id="ARBA00022490"/>
    </source>
</evidence>
<dbReference type="SUPFAM" id="SSF55681">
    <property type="entry name" value="Class II aaRS and biotin synthetases"/>
    <property type="match status" value="1"/>
</dbReference>
<name>A0ABS8EV93_9FIRM</name>
<evidence type="ECO:0000256" key="9">
    <source>
        <dbReference type="HAMAP-Rule" id="MF_00125"/>
    </source>
</evidence>
<dbReference type="InterPro" id="IPR041715">
    <property type="entry name" value="HisRS-like_core"/>
</dbReference>
<organism evidence="11 12">
    <name type="scientific">Hominisplanchenecus faecis</name>
    <dbReference type="NCBI Taxonomy" id="2885351"/>
    <lineage>
        <taxon>Bacteria</taxon>
        <taxon>Bacillati</taxon>
        <taxon>Bacillota</taxon>
        <taxon>Clostridia</taxon>
        <taxon>Lachnospirales</taxon>
        <taxon>Lachnospiraceae</taxon>
        <taxon>Hominisplanchenecus</taxon>
    </lineage>
</organism>
<dbReference type="Pfam" id="PF13393">
    <property type="entry name" value="tRNA-synt_His"/>
    <property type="match status" value="1"/>
</dbReference>
<dbReference type="InterPro" id="IPR004516">
    <property type="entry name" value="HisRS/HisZ"/>
</dbReference>
<comment type="pathway">
    <text evidence="2 9">Amino-acid biosynthesis; L-histidine biosynthesis; L-histidine from 5-phospho-alpha-D-ribose 1-diphosphate: step 1/9.</text>
</comment>
<comment type="subcellular location">
    <subcellularLocation>
        <location evidence="1 9">Cytoplasm</location>
    </subcellularLocation>
</comment>
<dbReference type="RefSeq" id="WP_248835302.1">
    <property type="nucleotide sequence ID" value="NZ_JAJEQE010000021.1"/>
</dbReference>
<dbReference type="InterPro" id="IPR006195">
    <property type="entry name" value="aa-tRNA-synth_II"/>
</dbReference>
<evidence type="ECO:0000256" key="6">
    <source>
        <dbReference type="ARBA" id="ARBA00022605"/>
    </source>
</evidence>
<dbReference type="PANTHER" id="PTHR43707:SF6">
    <property type="entry name" value="ATP PHOSPHORIBOSYLTRANSFERASE REGULATORY SUBUNIT"/>
    <property type="match status" value="1"/>
</dbReference>
<comment type="caution">
    <text evidence="11">The sequence shown here is derived from an EMBL/GenBank/DDBJ whole genome shotgun (WGS) entry which is preliminary data.</text>
</comment>